<proteinExistence type="predicted"/>
<dbReference type="EMBL" id="CP017478">
    <property type="protein sequence ID" value="AOW19887.1"/>
    <property type="molecule type" value="Genomic_DNA"/>
</dbReference>
<evidence type="ECO:0000313" key="2">
    <source>
        <dbReference type="EMBL" id="AOW19887.1"/>
    </source>
</evidence>
<name>A0A1D8P5R2_9FLAO</name>
<sequence length="146" mass="16938">MIEIKFVSPEQTYEIRREILRKNIPLTEKIQGDFEDDTFHLGAFSNGILVSVATFMKDNHQYFSGFQFRLRGMATLEKVQGKGLGKQLIFKAEEFLKEKNVSILWCNARVVALKFYQNCGFETIGEEFEIPLIGGHYVMFKELKND</sequence>
<dbReference type="OrthoDB" id="2352823at2"/>
<dbReference type="GO" id="GO:0016747">
    <property type="term" value="F:acyltransferase activity, transferring groups other than amino-acyl groups"/>
    <property type="evidence" value="ECO:0007669"/>
    <property type="project" value="InterPro"/>
</dbReference>
<dbReference type="InterPro" id="IPR000182">
    <property type="entry name" value="GNAT_dom"/>
</dbReference>
<dbReference type="Pfam" id="PF13673">
    <property type="entry name" value="Acetyltransf_10"/>
    <property type="match status" value="1"/>
</dbReference>
<organism evidence="2 3">
    <name type="scientific">Urechidicola croceus</name>
    <dbReference type="NCBI Taxonomy" id="1850246"/>
    <lineage>
        <taxon>Bacteria</taxon>
        <taxon>Pseudomonadati</taxon>
        <taxon>Bacteroidota</taxon>
        <taxon>Flavobacteriia</taxon>
        <taxon>Flavobacteriales</taxon>
        <taxon>Flavobacteriaceae</taxon>
        <taxon>Urechidicola</taxon>
    </lineage>
</organism>
<keyword evidence="3" id="KW-1185">Reference proteome</keyword>
<dbReference type="SUPFAM" id="SSF55729">
    <property type="entry name" value="Acyl-CoA N-acyltransferases (Nat)"/>
    <property type="match status" value="1"/>
</dbReference>
<dbReference type="PROSITE" id="PS51186">
    <property type="entry name" value="GNAT"/>
    <property type="match status" value="1"/>
</dbReference>
<feature type="domain" description="N-acetyltransferase" evidence="1">
    <location>
        <begin position="2"/>
        <end position="144"/>
    </location>
</feature>
<protein>
    <recommendedName>
        <fullName evidence="1">N-acetyltransferase domain-containing protein</fullName>
    </recommendedName>
</protein>
<dbReference type="Proteomes" id="UP000176050">
    <property type="component" value="Chromosome"/>
</dbReference>
<dbReference type="Gene3D" id="3.40.630.30">
    <property type="match status" value="1"/>
</dbReference>
<dbReference type="CDD" id="cd04301">
    <property type="entry name" value="NAT_SF"/>
    <property type="match status" value="1"/>
</dbReference>
<dbReference type="AlphaFoldDB" id="A0A1D8P5R2"/>
<evidence type="ECO:0000313" key="3">
    <source>
        <dbReference type="Proteomes" id="UP000176050"/>
    </source>
</evidence>
<accession>A0A1D8P5R2</accession>
<evidence type="ECO:0000259" key="1">
    <source>
        <dbReference type="PROSITE" id="PS51186"/>
    </source>
</evidence>
<dbReference type="RefSeq" id="WP_070236026.1">
    <property type="nucleotide sequence ID" value="NZ_CP017478.1"/>
</dbReference>
<reference evidence="2 3" key="1">
    <citation type="submission" date="2016-10" db="EMBL/GenBank/DDBJ databases">
        <title>Lutibacter sp. LPB0138, isolated from marine gastropod.</title>
        <authorList>
            <person name="Kim E."/>
            <person name="Yi H."/>
        </authorList>
    </citation>
    <scope>NUCLEOTIDE SEQUENCE [LARGE SCALE GENOMIC DNA]</scope>
    <source>
        <strain evidence="2 3">LPB0138</strain>
    </source>
</reference>
<dbReference type="KEGG" id="lul:LPB138_03955"/>
<dbReference type="InterPro" id="IPR016181">
    <property type="entry name" value="Acyl_CoA_acyltransferase"/>
</dbReference>
<gene>
    <name evidence="2" type="ORF">LPB138_03955</name>
</gene>
<dbReference type="STRING" id="1850246.LPB138_03955"/>